<dbReference type="InterPro" id="IPR011701">
    <property type="entry name" value="MFS"/>
</dbReference>
<dbReference type="EMBL" id="JAHQIW010001680">
    <property type="protein sequence ID" value="KAJ1353317.1"/>
    <property type="molecule type" value="Genomic_DNA"/>
</dbReference>
<protein>
    <recommendedName>
        <fullName evidence="7">Major facilitator superfamily (MFS) profile domain-containing protein</fullName>
    </recommendedName>
</protein>
<proteinExistence type="predicted"/>
<feature type="transmembrane region" description="Helical" evidence="6">
    <location>
        <begin position="301"/>
        <end position="318"/>
    </location>
</feature>
<feature type="transmembrane region" description="Helical" evidence="6">
    <location>
        <begin position="73"/>
        <end position="92"/>
    </location>
</feature>
<gene>
    <name evidence="8" type="ORF">KIN20_009922</name>
</gene>
<evidence type="ECO:0000313" key="8">
    <source>
        <dbReference type="EMBL" id="KAJ1353317.1"/>
    </source>
</evidence>
<name>A0AAD5MR77_PARTN</name>
<feature type="transmembrane region" description="Helical" evidence="6">
    <location>
        <begin position="166"/>
        <end position="190"/>
    </location>
</feature>
<feature type="transmembrane region" description="Helical" evidence="6">
    <location>
        <begin position="420"/>
        <end position="437"/>
    </location>
</feature>
<feature type="transmembrane region" description="Helical" evidence="6">
    <location>
        <begin position="330"/>
        <end position="348"/>
    </location>
</feature>
<dbReference type="PROSITE" id="PS50850">
    <property type="entry name" value="MFS"/>
    <property type="match status" value="1"/>
</dbReference>
<evidence type="ECO:0000259" key="7">
    <source>
        <dbReference type="PROSITE" id="PS50850"/>
    </source>
</evidence>
<dbReference type="GO" id="GO:0022857">
    <property type="term" value="F:transmembrane transporter activity"/>
    <property type="evidence" value="ECO:0007669"/>
    <property type="project" value="InterPro"/>
</dbReference>
<keyword evidence="9" id="KW-1185">Reference proteome</keyword>
<comment type="caution">
    <text evidence="8">The sequence shown here is derived from an EMBL/GenBank/DDBJ whole genome shotgun (WGS) entry which is preliminary data.</text>
</comment>
<feature type="domain" description="Major facilitator superfamily (MFS) profile" evidence="7">
    <location>
        <begin position="12"/>
        <end position="442"/>
    </location>
</feature>
<dbReference type="InterPro" id="IPR005829">
    <property type="entry name" value="Sugar_transporter_CS"/>
</dbReference>
<dbReference type="Pfam" id="PF07690">
    <property type="entry name" value="MFS_1"/>
    <property type="match status" value="1"/>
</dbReference>
<evidence type="ECO:0000256" key="5">
    <source>
        <dbReference type="ARBA" id="ARBA00023136"/>
    </source>
</evidence>
<feature type="transmembrane region" description="Helical" evidence="6">
    <location>
        <begin position="391"/>
        <end position="414"/>
    </location>
</feature>
<dbReference type="InterPro" id="IPR036259">
    <property type="entry name" value="MFS_trans_sf"/>
</dbReference>
<evidence type="ECO:0000256" key="6">
    <source>
        <dbReference type="SAM" id="Phobius"/>
    </source>
</evidence>
<keyword evidence="5 6" id="KW-0472">Membrane</keyword>
<feature type="transmembrane region" description="Helical" evidence="6">
    <location>
        <begin position="104"/>
        <end position="124"/>
    </location>
</feature>
<feature type="transmembrane region" description="Helical" evidence="6">
    <location>
        <begin position="269"/>
        <end position="289"/>
    </location>
</feature>
<evidence type="ECO:0000256" key="2">
    <source>
        <dbReference type="ARBA" id="ARBA00022448"/>
    </source>
</evidence>
<feature type="transmembrane region" description="Helical" evidence="6">
    <location>
        <begin position="354"/>
        <end position="379"/>
    </location>
</feature>
<accession>A0AAD5MR77</accession>
<dbReference type="Proteomes" id="UP001196413">
    <property type="component" value="Unassembled WGS sequence"/>
</dbReference>
<feature type="transmembrane region" description="Helical" evidence="6">
    <location>
        <begin position="12"/>
        <end position="37"/>
    </location>
</feature>
<evidence type="ECO:0000256" key="4">
    <source>
        <dbReference type="ARBA" id="ARBA00022989"/>
    </source>
</evidence>
<organism evidence="8 9">
    <name type="scientific">Parelaphostrongylus tenuis</name>
    <name type="common">Meningeal worm</name>
    <dbReference type="NCBI Taxonomy" id="148309"/>
    <lineage>
        <taxon>Eukaryota</taxon>
        <taxon>Metazoa</taxon>
        <taxon>Ecdysozoa</taxon>
        <taxon>Nematoda</taxon>
        <taxon>Chromadorea</taxon>
        <taxon>Rhabditida</taxon>
        <taxon>Rhabditina</taxon>
        <taxon>Rhabditomorpha</taxon>
        <taxon>Strongyloidea</taxon>
        <taxon>Metastrongylidae</taxon>
        <taxon>Parelaphostrongylus</taxon>
    </lineage>
</organism>
<evidence type="ECO:0000256" key="1">
    <source>
        <dbReference type="ARBA" id="ARBA00004141"/>
    </source>
</evidence>
<dbReference type="GO" id="GO:0031526">
    <property type="term" value="C:brush border membrane"/>
    <property type="evidence" value="ECO:0007669"/>
    <property type="project" value="TreeGrafter"/>
</dbReference>
<keyword evidence="3 6" id="KW-0812">Transmembrane</keyword>
<dbReference type="AlphaFoldDB" id="A0AAD5MR77"/>
<dbReference type="PANTHER" id="PTHR23504:SF31">
    <property type="entry name" value="MAJOR FACILITATOR SUPERFAMILY DOMAIN-CONTAINING PROTEIN 10"/>
    <property type="match status" value="1"/>
</dbReference>
<reference evidence="8" key="1">
    <citation type="submission" date="2021-06" db="EMBL/GenBank/DDBJ databases">
        <title>Parelaphostrongylus tenuis whole genome reference sequence.</title>
        <authorList>
            <person name="Garwood T.J."/>
            <person name="Larsen P.A."/>
            <person name="Fountain-Jones N.M."/>
            <person name="Garbe J.R."/>
            <person name="Macchietto M.G."/>
            <person name="Kania S.A."/>
            <person name="Gerhold R.W."/>
            <person name="Richards J.E."/>
            <person name="Wolf T.M."/>
        </authorList>
    </citation>
    <scope>NUCLEOTIDE SEQUENCE</scope>
    <source>
        <strain evidence="8">MNPRO001-30</strain>
        <tissue evidence="8">Meninges</tissue>
    </source>
</reference>
<dbReference type="PANTHER" id="PTHR23504">
    <property type="entry name" value="MAJOR FACILITATOR SUPERFAMILY DOMAIN-CONTAINING PROTEIN 10"/>
    <property type="match status" value="1"/>
</dbReference>
<keyword evidence="2" id="KW-0813">Transport</keyword>
<sequence>MSESEQLRGSNVMRILIAALIIDMLAFTCILPLFPSILNFYARSSNRDYLYDLIVSFLKSFQAAIGAPHNERYNNVFFGGLLGSMFSALQFLSSPSLGALSDIYGRRTMLLLSCVGTLISYIIWLRAETFSIFFISRIIGGLSKSNVNVATAIVSDVFKPEDNPKGMALIGISYSVGFLVGPMFGAYFSTMAPKDALYTTPAIFSIVLTVIHFFLVAFFLPETLKYEEKRKYGQISRTTSQFISPVELFRFSVVNAPLEKKYQMRKIGIIYFIYLFLYAGLEFTLPFLTDLRFKFNSMQQGKIYLITGLLMLPIQGFVVRRTPMIRQKLVAEIGVMCVVPAFMIIAFATNTFTLYLGLFLYAIASATVVTCLTSLISAVHSCPDRGAIAGVFRSIGALARALGPIIASTLFWLSGPTCCYVTGGVLLLIPLILLLRLENPAYESKKLS</sequence>
<dbReference type="SUPFAM" id="SSF103473">
    <property type="entry name" value="MFS general substrate transporter"/>
    <property type="match status" value="1"/>
</dbReference>
<dbReference type="FunFam" id="1.20.1250.20:FF:000223">
    <property type="entry name" value="Major facilitator superfamily domain-containing protein"/>
    <property type="match status" value="1"/>
</dbReference>
<dbReference type="InterPro" id="IPR020846">
    <property type="entry name" value="MFS_dom"/>
</dbReference>
<dbReference type="Gene3D" id="1.20.1250.20">
    <property type="entry name" value="MFS general substrate transporter like domains"/>
    <property type="match status" value="1"/>
</dbReference>
<feature type="transmembrane region" description="Helical" evidence="6">
    <location>
        <begin position="202"/>
        <end position="221"/>
    </location>
</feature>
<evidence type="ECO:0000313" key="9">
    <source>
        <dbReference type="Proteomes" id="UP001196413"/>
    </source>
</evidence>
<dbReference type="PROSITE" id="PS00216">
    <property type="entry name" value="SUGAR_TRANSPORT_1"/>
    <property type="match status" value="1"/>
</dbReference>
<comment type="subcellular location">
    <subcellularLocation>
        <location evidence="1">Membrane</location>
        <topology evidence="1">Multi-pass membrane protein</topology>
    </subcellularLocation>
</comment>
<evidence type="ECO:0000256" key="3">
    <source>
        <dbReference type="ARBA" id="ARBA00022692"/>
    </source>
</evidence>
<keyword evidence="4 6" id="KW-1133">Transmembrane helix</keyword>